<protein>
    <submittedName>
        <fullName evidence="2">Uncharacterized protein</fullName>
    </submittedName>
</protein>
<keyword evidence="1" id="KW-1133">Transmembrane helix</keyword>
<dbReference type="EMBL" id="AP018907">
    <property type="protein sequence ID" value="BBF93073.1"/>
    <property type="molecule type" value="Genomic_DNA"/>
</dbReference>
<feature type="transmembrane region" description="Helical" evidence="1">
    <location>
        <begin position="41"/>
        <end position="63"/>
    </location>
</feature>
<keyword evidence="1" id="KW-0812">Transmembrane</keyword>
<evidence type="ECO:0000313" key="3">
    <source>
        <dbReference type="Proteomes" id="UP000266934"/>
    </source>
</evidence>
<gene>
    <name evidence="2" type="ORF">BLTE_17580</name>
</gene>
<dbReference type="RefSeq" id="WP_126399411.1">
    <property type="nucleotide sequence ID" value="NZ_AP018907.1"/>
</dbReference>
<keyword evidence="3" id="KW-1185">Reference proteome</keyword>
<reference evidence="2 3" key="1">
    <citation type="submission" date="2018-08" db="EMBL/GenBank/DDBJ databases">
        <title>Complete genome sequencing of Blastochloris tepida GI.</title>
        <authorList>
            <person name="Tsukatani Y."/>
            <person name="Mori H."/>
        </authorList>
    </citation>
    <scope>NUCLEOTIDE SEQUENCE [LARGE SCALE GENOMIC DNA]</scope>
    <source>
        <strain evidence="2 3">GI</strain>
    </source>
</reference>
<dbReference type="AlphaFoldDB" id="A0A348G0J0"/>
<sequence>MVNWLVLGVVLGLITPLAVIPGTLRKIYDEDGQWAAAKLYLILATISVIGMLFFTFVAANILLAE</sequence>
<name>A0A348G0J0_9HYPH</name>
<dbReference type="Proteomes" id="UP000266934">
    <property type="component" value="Chromosome"/>
</dbReference>
<dbReference type="OrthoDB" id="9862161at2"/>
<dbReference type="KEGG" id="blag:BLTE_17580"/>
<organism evidence="2 3">
    <name type="scientific">Blastochloris tepida</name>
    <dbReference type="NCBI Taxonomy" id="2233851"/>
    <lineage>
        <taxon>Bacteria</taxon>
        <taxon>Pseudomonadati</taxon>
        <taxon>Pseudomonadota</taxon>
        <taxon>Alphaproteobacteria</taxon>
        <taxon>Hyphomicrobiales</taxon>
        <taxon>Blastochloridaceae</taxon>
        <taxon>Blastochloris</taxon>
    </lineage>
</organism>
<keyword evidence="1" id="KW-0472">Membrane</keyword>
<accession>A0A348G0J0</accession>
<evidence type="ECO:0000313" key="2">
    <source>
        <dbReference type="EMBL" id="BBF93073.1"/>
    </source>
</evidence>
<proteinExistence type="predicted"/>
<evidence type="ECO:0000256" key="1">
    <source>
        <dbReference type="SAM" id="Phobius"/>
    </source>
</evidence>